<dbReference type="Pfam" id="PF07715">
    <property type="entry name" value="Plug"/>
    <property type="match status" value="1"/>
</dbReference>
<evidence type="ECO:0000256" key="9">
    <source>
        <dbReference type="ARBA" id="ARBA00023136"/>
    </source>
</evidence>
<organism evidence="15 16">
    <name type="scientific">Sphingobium tyrosinilyticum</name>
    <dbReference type="NCBI Taxonomy" id="2715436"/>
    <lineage>
        <taxon>Bacteria</taxon>
        <taxon>Pseudomonadati</taxon>
        <taxon>Pseudomonadota</taxon>
        <taxon>Alphaproteobacteria</taxon>
        <taxon>Sphingomonadales</taxon>
        <taxon>Sphingomonadaceae</taxon>
        <taxon>Sphingobium</taxon>
    </lineage>
</organism>
<evidence type="ECO:0000256" key="1">
    <source>
        <dbReference type="ARBA" id="ARBA00004571"/>
    </source>
</evidence>
<keyword evidence="10 11" id="KW-0998">Cell outer membrane</keyword>
<keyword evidence="8 12" id="KW-0798">TonB box</keyword>
<dbReference type="Proteomes" id="UP001595957">
    <property type="component" value="Unassembled WGS sequence"/>
</dbReference>
<protein>
    <submittedName>
        <fullName evidence="15">TonB-dependent receptor domain-containing protein</fullName>
    </submittedName>
</protein>
<evidence type="ECO:0000256" key="3">
    <source>
        <dbReference type="ARBA" id="ARBA00022452"/>
    </source>
</evidence>
<keyword evidence="2 11" id="KW-0813">Transport</keyword>
<evidence type="ECO:0000256" key="5">
    <source>
        <dbReference type="ARBA" id="ARBA00022692"/>
    </source>
</evidence>
<evidence type="ECO:0000256" key="2">
    <source>
        <dbReference type="ARBA" id="ARBA00022448"/>
    </source>
</evidence>
<keyword evidence="3 11" id="KW-1134">Transmembrane beta strand</keyword>
<dbReference type="InterPro" id="IPR000531">
    <property type="entry name" value="Beta-barrel_TonB"/>
</dbReference>
<dbReference type="SUPFAM" id="SSF56935">
    <property type="entry name" value="Porins"/>
    <property type="match status" value="1"/>
</dbReference>
<dbReference type="PANTHER" id="PTHR32552">
    <property type="entry name" value="FERRICHROME IRON RECEPTOR-RELATED"/>
    <property type="match status" value="1"/>
</dbReference>
<evidence type="ECO:0000256" key="6">
    <source>
        <dbReference type="ARBA" id="ARBA00023004"/>
    </source>
</evidence>
<evidence type="ECO:0000259" key="14">
    <source>
        <dbReference type="SMART" id="SM00965"/>
    </source>
</evidence>
<reference evidence="16" key="1">
    <citation type="journal article" date="2019" name="Int. J. Syst. Evol. Microbiol.">
        <title>The Global Catalogue of Microorganisms (GCM) 10K type strain sequencing project: providing services to taxonomists for standard genome sequencing and annotation.</title>
        <authorList>
            <consortium name="The Broad Institute Genomics Platform"/>
            <consortium name="The Broad Institute Genome Sequencing Center for Infectious Disease"/>
            <person name="Wu L."/>
            <person name="Ma J."/>
        </authorList>
    </citation>
    <scope>NUCLEOTIDE SEQUENCE [LARGE SCALE GENOMIC DNA]</scope>
    <source>
        <strain evidence="16">NBRC 103632</strain>
    </source>
</reference>
<keyword evidence="6" id="KW-0408">Iron</keyword>
<evidence type="ECO:0000256" key="7">
    <source>
        <dbReference type="ARBA" id="ARBA00023065"/>
    </source>
</evidence>
<dbReference type="InterPro" id="IPR036942">
    <property type="entry name" value="Beta-barrel_TonB_sf"/>
</dbReference>
<gene>
    <name evidence="15" type="ORF">ACFO3E_14990</name>
</gene>
<dbReference type="PROSITE" id="PS52016">
    <property type="entry name" value="TONB_DEPENDENT_REC_3"/>
    <property type="match status" value="1"/>
</dbReference>
<feature type="region of interest" description="Disordered" evidence="13">
    <location>
        <begin position="89"/>
        <end position="109"/>
    </location>
</feature>
<keyword evidence="4" id="KW-0410">Iron transport</keyword>
<dbReference type="RefSeq" id="WP_380805721.1">
    <property type="nucleotide sequence ID" value="NZ_JBHSFZ010000033.1"/>
</dbReference>
<evidence type="ECO:0000256" key="8">
    <source>
        <dbReference type="ARBA" id="ARBA00023077"/>
    </source>
</evidence>
<evidence type="ECO:0000256" key="12">
    <source>
        <dbReference type="RuleBase" id="RU003357"/>
    </source>
</evidence>
<evidence type="ECO:0000313" key="16">
    <source>
        <dbReference type="Proteomes" id="UP001595957"/>
    </source>
</evidence>
<feature type="domain" description="Secretin/TonB short N-terminal" evidence="14">
    <location>
        <begin position="33"/>
        <end position="86"/>
    </location>
</feature>
<dbReference type="InterPro" id="IPR039426">
    <property type="entry name" value="TonB-dep_rcpt-like"/>
</dbReference>
<dbReference type="SMART" id="SM00965">
    <property type="entry name" value="STN"/>
    <property type="match status" value="1"/>
</dbReference>
<evidence type="ECO:0000256" key="10">
    <source>
        <dbReference type="ARBA" id="ARBA00023237"/>
    </source>
</evidence>
<proteinExistence type="inferred from homology"/>
<name>A0ABV9F405_9SPHN</name>
<dbReference type="Gene3D" id="2.40.170.20">
    <property type="entry name" value="TonB-dependent receptor, beta-barrel domain"/>
    <property type="match status" value="1"/>
</dbReference>
<evidence type="ECO:0000313" key="15">
    <source>
        <dbReference type="EMBL" id="MFC4595486.1"/>
    </source>
</evidence>
<dbReference type="PANTHER" id="PTHR32552:SF81">
    <property type="entry name" value="TONB-DEPENDENT OUTER MEMBRANE RECEPTOR"/>
    <property type="match status" value="1"/>
</dbReference>
<evidence type="ECO:0000256" key="4">
    <source>
        <dbReference type="ARBA" id="ARBA00022496"/>
    </source>
</evidence>
<accession>A0ABV9F405</accession>
<keyword evidence="15" id="KW-0675">Receptor</keyword>
<keyword evidence="5 11" id="KW-0812">Transmembrane</keyword>
<keyword evidence="7" id="KW-0406">Ion transport</keyword>
<evidence type="ECO:0000256" key="11">
    <source>
        <dbReference type="PROSITE-ProRule" id="PRU01360"/>
    </source>
</evidence>
<comment type="similarity">
    <text evidence="11 12">Belongs to the TonB-dependent receptor family.</text>
</comment>
<dbReference type="InterPro" id="IPR012910">
    <property type="entry name" value="Plug_dom"/>
</dbReference>
<sequence length="844" mass="91000">MTVQPAEAEVRNFAIPAQPAETALTVFAKQSGLQILASKSLLRGKRANAVIGRLEVEVALQRLLSGTGLAARQPADASGIITIRRTQAVPTTQTDMPADRGVSRSPALPDGDIVVTARRQKETSLATPVVLTGISQKEIDRRHLTRLDELNNVVPQLQIGGGAAIQGGGIFLRGVGANANTTTADQGVTFNIDGAQVARSSIRRIGQMDLAQIEVLKGPQALFFGKNSPGGVISMRTADPTDHFEAKASGLYEFNAREAQFDGFVSGPLTDTLGVRVAVLASHMSGWEKNILPPDLPFASPRSRLPHDREVAGRLTLKFDPSEQFDARFKFNYGKLETAGASETRQYSYCPFGIPQLPLGVNGSGENCKVDNKVAYGGYGTSFAALGAGDGNPKVDQKQILSSLEMNYRPSDSLTFTALTSLYTAKIDWVDPYFTTTDPDLIIVGDYHIKLRELSQELRLGSSFAGPVNFLVGGYFQDSQFLYDTRDVGMANNPTNFGSGKLDLDGRHVSLFGQIRVNPVPTVELAGGGRYSWERKTASFSNLVGRTPPADPDRKWTNFSPEFTATWRPSSKLTLFASYKKGFLSGGLSPSGVAYGQQITKGAEAGVKALLFGNRLRANLSAYHYESTGLQVTYVEGIQFLTANAGRGTVKGVEADVNWQTGVEGLTLRAAVGYNKARFDIYTANCYPGQTIAAGCNVGLLPSGAYSLQDLAGRPFANAPDWSGNAGINYERDLNSGWRIGLSTDASYSSSYYTDTSLAPRSKLDGYWMLDANVRLSRSDGKWEAALLARNLTNEHPYQSSFAVLFTGGPSGTAGPTFDADRYAWGVNRGRQLAVQITRRFGAR</sequence>
<keyword evidence="16" id="KW-1185">Reference proteome</keyword>
<dbReference type="EMBL" id="JBHSFZ010000033">
    <property type="protein sequence ID" value="MFC4595486.1"/>
    <property type="molecule type" value="Genomic_DNA"/>
</dbReference>
<dbReference type="Pfam" id="PF00593">
    <property type="entry name" value="TonB_dep_Rec_b-barrel"/>
    <property type="match status" value="1"/>
</dbReference>
<comment type="caution">
    <text evidence="15">The sequence shown here is derived from an EMBL/GenBank/DDBJ whole genome shotgun (WGS) entry which is preliminary data.</text>
</comment>
<evidence type="ECO:0000256" key="13">
    <source>
        <dbReference type="SAM" id="MobiDB-lite"/>
    </source>
</evidence>
<dbReference type="Gene3D" id="3.55.50.30">
    <property type="match status" value="1"/>
</dbReference>
<keyword evidence="9 11" id="KW-0472">Membrane</keyword>
<comment type="subcellular location">
    <subcellularLocation>
        <location evidence="1 11">Cell outer membrane</location>
        <topology evidence="1 11">Multi-pass membrane protein</topology>
    </subcellularLocation>
</comment>
<dbReference type="InterPro" id="IPR011662">
    <property type="entry name" value="Secretin/TonB_short_N"/>
</dbReference>